<evidence type="ECO:0000256" key="1">
    <source>
        <dbReference type="SAM" id="MobiDB-lite"/>
    </source>
</evidence>
<protein>
    <submittedName>
        <fullName evidence="2">Uncharacterized protein</fullName>
    </submittedName>
</protein>
<reference evidence="2" key="1">
    <citation type="submission" date="2017-05" db="EMBL/GenBank/DDBJ databases">
        <title>Complete sequence of plasmid p11219-CTXM.</title>
        <authorList>
            <person name="Wang S."/>
            <person name="Zhou D."/>
        </authorList>
    </citation>
    <scope>NUCLEOTIDE SEQUENCE</scope>
    <source>
        <strain evidence="2">11219</strain>
        <plasmid evidence="2">p11219-CTXM</plasmid>
    </source>
</reference>
<dbReference type="AlphaFoldDB" id="A0A220SVD2"/>
<proteinExistence type="predicted"/>
<keyword evidence="2" id="KW-0614">Plasmid</keyword>
<accession>A0A220SVD2</accession>
<name>A0A220SVD2_KLEPN</name>
<feature type="compositionally biased region" description="Acidic residues" evidence="1">
    <location>
        <begin position="18"/>
        <end position="30"/>
    </location>
</feature>
<evidence type="ECO:0000313" key="2">
    <source>
        <dbReference type="EMBL" id="ASK37146.1"/>
    </source>
</evidence>
<geneLocation type="plasmid" evidence="2">
    <name>p11219-CTXM</name>
</geneLocation>
<organism evidence="2">
    <name type="scientific">Klebsiella pneumoniae</name>
    <dbReference type="NCBI Taxonomy" id="573"/>
    <lineage>
        <taxon>Bacteria</taxon>
        <taxon>Pseudomonadati</taxon>
        <taxon>Pseudomonadota</taxon>
        <taxon>Gammaproteobacteria</taxon>
        <taxon>Enterobacterales</taxon>
        <taxon>Enterobacteriaceae</taxon>
        <taxon>Klebsiella/Raoultella group</taxon>
        <taxon>Klebsiella</taxon>
        <taxon>Klebsiella pneumoniae complex</taxon>
    </lineage>
</organism>
<dbReference type="EMBL" id="MF133442">
    <property type="protein sequence ID" value="ASK37146.1"/>
    <property type="molecule type" value="Genomic_DNA"/>
</dbReference>
<feature type="region of interest" description="Disordered" evidence="1">
    <location>
        <begin position="1"/>
        <end position="46"/>
    </location>
</feature>
<sequence>MNDQFLSKKITPSPQSQQEEDPESQDELEESNPTASHPEWQTGAWW</sequence>